<protein>
    <submittedName>
        <fullName evidence="3">XRE family transcriptional regulator</fullName>
    </submittedName>
</protein>
<dbReference type="Pfam" id="PF01381">
    <property type="entry name" value="HTH_3"/>
    <property type="match status" value="1"/>
</dbReference>
<accession>A0A7C5Z4B4</accession>
<dbReference type="GO" id="GO:0003677">
    <property type="term" value="F:DNA binding"/>
    <property type="evidence" value="ECO:0007669"/>
    <property type="project" value="UniProtKB-KW"/>
</dbReference>
<dbReference type="AlphaFoldDB" id="A0A7C5Z4B4"/>
<dbReference type="InterPro" id="IPR010982">
    <property type="entry name" value="Lambda_DNA-bd_dom_sf"/>
</dbReference>
<dbReference type="InterPro" id="IPR001387">
    <property type="entry name" value="Cro/C1-type_HTH"/>
</dbReference>
<dbReference type="PANTHER" id="PTHR46558:SF11">
    <property type="entry name" value="HTH-TYPE TRANSCRIPTIONAL REGULATOR XRE"/>
    <property type="match status" value="1"/>
</dbReference>
<dbReference type="SMART" id="SM00530">
    <property type="entry name" value="HTH_XRE"/>
    <property type="match status" value="1"/>
</dbReference>
<name>A0A7C5Z4B4_9FIRM</name>
<dbReference type="PANTHER" id="PTHR46558">
    <property type="entry name" value="TRACRIPTIONAL REGULATORY PROTEIN-RELATED-RELATED"/>
    <property type="match status" value="1"/>
</dbReference>
<reference evidence="3" key="1">
    <citation type="journal article" date="2020" name="mSystems">
        <title>Genome- and Community-Level Interaction Insights into Carbon Utilization and Element Cycling Functions of Hydrothermarchaeota in Hydrothermal Sediment.</title>
        <authorList>
            <person name="Zhou Z."/>
            <person name="Liu Y."/>
            <person name="Xu W."/>
            <person name="Pan J."/>
            <person name="Luo Z.H."/>
            <person name="Li M."/>
        </authorList>
    </citation>
    <scope>NUCLEOTIDE SEQUENCE [LARGE SCALE GENOMIC DNA]</scope>
    <source>
        <strain evidence="3">SpSt-102</strain>
    </source>
</reference>
<keyword evidence="1" id="KW-0238">DNA-binding</keyword>
<evidence type="ECO:0000259" key="2">
    <source>
        <dbReference type="PROSITE" id="PS50943"/>
    </source>
</evidence>
<feature type="domain" description="HTH cro/C1-type" evidence="2">
    <location>
        <begin position="14"/>
        <end position="68"/>
    </location>
</feature>
<evidence type="ECO:0000313" key="3">
    <source>
        <dbReference type="EMBL" id="HHS01975.1"/>
    </source>
</evidence>
<dbReference type="PROSITE" id="PS50943">
    <property type="entry name" value="HTH_CROC1"/>
    <property type="match status" value="1"/>
</dbReference>
<sequence length="122" mass="14089">MKNAELYKRIGQKLQEARKKAGLTQEQVADYLGINKVQLSYYENGVREISIGTLQQLADLYGYTLNYFFDDEKSTDPAVSFSFRGEELEKEDLEVIAMANRFLINLEQMKMMLASKKEGMKE</sequence>
<dbReference type="SUPFAM" id="SSF47413">
    <property type="entry name" value="lambda repressor-like DNA-binding domains"/>
    <property type="match status" value="1"/>
</dbReference>
<evidence type="ECO:0000256" key="1">
    <source>
        <dbReference type="ARBA" id="ARBA00023125"/>
    </source>
</evidence>
<gene>
    <name evidence="3" type="ORF">ENL71_05550</name>
</gene>
<dbReference type="EMBL" id="DRUZ01000070">
    <property type="protein sequence ID" value="HHS01975.1"/>
    <property type="molecule type" value="Genomic_DNA"/>
</dbReference>
<comment type="caution">
    <text evidence="3">The sequence shown here is derived from an EMBL/GenBank/DDBJ whole genome shotgun (WGS) entry which is preliminary data.</text>
</comment>
<dbReference type="CDD" id="cd00093">
    <property type="entry name" value="HTH_XRE"/>
    <property type="match status" value="1"/>
</dbReference>
<organism evidence="3">
    <name type="scientific">Caldicellulosiruptor owensensis</name>
    <dbReference type="NCBI Taxonomy" id="55205"/>
    <lineage>
        <taxon>Bacteria</taxon>
        <taxon>Bacillati</taxon>
        <taxon>Bacillota</taxon>
        <taxon>Bacillota incertae sedis</taxon>
        <taxon>Caldicellulosiruptorales</taxon>
        <taxon>Caldicellulosiruptoraceae</taxon>
        <taxon>Caldicellulosiruptor</taxon>
    </lineage>
</organism>
<dbReference type="Gene3D" id="1.10.260.40">
    <property type="entry name" value="lambda repressor-like DNA-binding domains"/>
    <property type="match status" value="1"/>
</dbReference>
<proteinExistence type="predicted"/>